<dbReference type="OrthoDB" id="9803824at2"/>
<dbReference type="InterPro" id="IPR007894">
    <property type="entry name" value="MASE2"/>
</dbReference>
<feature type="transmembrane region" description="Helical" evidence="4">
    <location>
        <begin position="21"/>
        <end position="40"/>
    </location>
</feature>
<dbReference type="PROSITE" id="PS50887">
    <property type="entry name" value="GGDEF"/>
    <property type="match status" value="1"/>
</dbReference>
<dbReference type="GO" id="GO:0043709">
    <property type="term" value="P:cell adhesion involved in single-species biofilm formation"/>
    <property type="evidence" value="ECO:0007669"/>
    <property type="project" value="TreeGrafter"/>
</dbReference>
<keyword evidence="4" id="KW-1133">Transmembrane helix</keyword>
<dbReference type="Gene3D" id="3.30.70.270">
    <property type="match status" value="1"/>
</dbReference>
<dbReference type="Pfam" id="PF00990">
    <property type="entry name" value="GGDEF"/>
    <property type="match status" value="1"/>
</dbReference>
<dbReference type="HOGENOM" id="CLU_000445_11_1_6"/>
<evidence type="ECO:0000256" key="4">
    <source>
        <dbReference type="SAM" id="Phobius"/>
    </source>
</evidence>
<protein>
    <recommendedName>
        <fullName evidence="2">diguanylate cyclase</fullName>
        <ecNumber evidence="2">2.7.7.65</ecNumber>
    </recommendedName>
</protein>
<dbReference type="KEGG" id="fau:Fraau_2662"/>
<dbReference type="InterPro" id="IPR043128">
    <property type="entry name" value="Rev_trsase/Diguanyl_cyclase"/>
</dbReference>
<dbReference type="eggNOG" id="COG3706">
    <property type="taxonomic scope" value="Bacteria"/>
</dbReference>
<dbReference type="PANTHER" id="PTHR45138:SF9">
    <property type="entry name" value="DIGUANYLATE CYCLASE DGCM-RELATED"/>
    <property type="match status" value="1"/>
</dbReference>
<dbReference type="Proteomes" id="UP000005234">
    <property type="component" value="Chromosome"/>
</dbReference>
<dbReference type="Pfam" id="PF05230">
    <property type="entry name" value="MASE2"/>
    <property type="match status" value="1"/>
</dbReference>
<dbReference type="GO" id="GO:0052621">
    <property type="term" value="F:diguanylate cyclase activity"/>
    <property type="evidence" value="ECO:0007669"/>
    <property type="project" value="UniProtKB-EC"/>
</dbReference>
<organism evidence="6 7">
    <name type="scientific">Frateuria aurantia (strain ATCC 33424 / DSM 6220 / KCTC 2777 / LMG 1558 / NBRC 3245 / NCIMB 13370)</name>
    <name type="common">Acetobacter aurantius</name>
    <dbReference type="NCBI Taxonomy" id="767434"/>
    <lineage>
        <taxon>Bacteria</taxon>
        <taxon>Pseudomonadati</taxon>
        <taxon>Pseudomonadota</taxon>
        <taxon>Gammaproteobacteria</taxon>
        <taxon>Lysobacterales</taxon>
        <taxon>Rhodanobacteraceae</taxon>
        <taxon>Frateuria</taxon>
    </lineage>
</organism>
<keyword evidence="7" id="KW-1185">Reference proteome</keyword>
<keyword evidence="4" id="KW-0812">Transmembrane</keyword>
<reference evidence="6" key="1">
    <citation type="submission" date="2012-02" db="EMBL/GenBank/DDBJ databases">
        <title>The complete genome of Frateuria aurantia DSM 6220.</title>
        <authorList>
            <consortium name="US DOE Joint Genome Institute (JGI-PGF)"/>
            <person name="Lucas S."/>
            <person name="Copeland A."/>
            <person name="Lapidus A."/>
            <person name="Glavina del Rio T."/>
            <person name="Dalin E."/>
            <person name="Tice H."/>
            <person name="Bruce D."/>
            <person name="Goodwin L."/>
            <person name="Pitluck S."/>
            <person name="Peters L."/>
            <person name="Ovchinnikova G."/>
            <person name="Teshima H."/>
            <person name="Kyrpides N."/>
            <person name="Mavromatis K."/>
            <person name="Ivanova N."/>
            <person name="Brettin T."/>
            <person name="Detter J.C."/>
            <person name="Han C."/>
            <person name="Larimer F."/>
            <person name="Land M."/>
            <person name="Hauser L."/>
            <person name="Markowitz V."/>
            <person name="Cheng J.-F."/>
            <person name="Hugenholtz P."/>
            <person name="Woyke T."/>
            <person name="Wu D."/>
            <person name="Brambilla E."/>
            <person name="Klenk H.-P."/>
            <person name="Eisen J.A."/>
        </authorList>
    </citation>
    <scope>NUCLEOTIDE SEQUENCE</scope>
    <source>
        <strain evidence="6">DSM 6220</strain>
    </source>
</reference>
<evidence type="ECO:0000256" key="3">
    <source>
        <dbReference type="ARBA" id="ARBA00034247"/>
    </source>
</evidence>
<evidence type="ECO:0000256" key="2">
    <source>
        <dbReference type="ARBA" id="ARBA00012528"/>
    </source>
</evidence>
<dbReference type="InterPro" id="IPR050469">
    <property type="entry name" value="Diguanylate_Cyclase"/>
</dbReference>
<dbReference type="InterPro" id="IPR000160">
    <property type="entry name" value="GGDEF_dom"/>
</dbReference>
<dbReference type="InterPro" id="IPR029787">
    <property type="entry name" value="Nucleotide_cyclase"/>
</dbReference>
<dbReference type="PANTHER" id="PTHR45138">
    <property type="entry name" value="REGULATORY COMPONENTS OF SENSORY TRANSDUCTION SYSTEM"/>
    <property type="match status" value="1"/>
</dbReference>
<proteinExistence type="predicted"/>
<feature type="transmembrane region" description="Helical" evidence="4">
    <location>
        <begin position="46"/>
        <end position="68"/>
    </location>
</feature>
<accession>H8KYX5</accession>
<feature type="transmembrane region" description="Helical" evidence="4">
    <location>
        <begin position="155"/>
        <end position="174"/>
    </location>
</feature>
<comment type="cofactor">
    <cofactor evidence="1">
        <name>Mg(2+)</name>
        <dbReference type="ChEBI" id="CHEBI:18420"/>
    </cofactor>
</comment>
<feature type="domain" description="GGDEF" evidence="5">
    <location>
        <begin position="222"/>
        <end position="352"/>
    </location>
</feature>
<dbReference type="GO" id="GO:1902201">
    <property type="term" value="P:negative regulation of bacterial-type flagellum-dependent cell motility"/>
    <property type="evidence" value="ECO:0007669"/>
    <property type="project" value="TreeGrafter"/>
</dbReference>
<feature type="transmembrane region" description="Helical" evidence="4">
    <location>
        <begin position="89"/>
        <end position="114"/>
    </location>
</feature>
<comment type="catalytic activity">
    <reaction evidence="3">
        <text>2 GTP = 3',3'-c-di-GMP + 2 diphosphate</text>
        <dbReference type="Rhea" id="RHEA:24898"/>
        <dbReference type="ChEBI" id="CHEBI:33019"/>
        <dbReference type="ChEBI" id="CHEBI:37565"/>
        <dbReference type="ChEBI" id="CHEBI:58805"/>
        <dbReference type="EC" id="2.7.7.65"/>
    </reaction>
</comment>
<keyword evidence="4" id="KW-0472">Membrane</keyword>
<feature type="transmembrane region" description="Helical" evidence="4">
    <location>
        <begin position="120"/>
        <end position="143"/>
    </location>
</feature>
<dbReference type="AlphaFoldDB" id="H8KYX5"/>
<evidence type="ECO:0000313" key="6">
    <source>
        <dbReference type="EMBL" id="AFC87005.1"/>
    </source>
</evidence>
<dbReference type="FunFam" id="3.30.70.270:FF:000001">
    <property type="entry name" value="Diguanylate cyclase domain protein"/>
    <property type="match status" value="1"/>
</dbReference>
<evidence type="ECO:0000313" key="7">
    <source>
        <dbReference type="Proteomes" id="UP000005234"/>
    </source>
</evidence>
<dbReference type="EC" id="2.7.7.65" evidence="2"/>
<dbReference type="NCBIfam" id="TIGR00254">
    <property type="entry name" value="GGDEF"/>
    <property type="match status" value="1"/>
</dbReference>
<dbReference type="SUPFAM" id="SSF55073">
    <property type="entry name" value="Nucleotide cyclase"/>
    <property type="match status" value="1"/>
</dbReference>
<dbReference type="RefSeq" id="WP_014404008.1">
    <property type="nucleotide sequence ID" value="NC_017033.1"/>
</dbReference>
<sequence>MPHYAIAEERRANELRTVDRVCLMRMVGAVLGSIAIAATLKAHGHSYGGLVWVALLLNLALWPPMAWWHARRSVTPLRTERRQWVLEGLFAGFWIAATGLSPVPGTVLACVLLAGRVASGAWRILAGTLLMLVIGLVSGWLMLGRPWWPDLSEAGMRICLFCLFTHIFALSYMLRTQLQQLQARNELLQRQNRTDAGIELPNRRYFESRLVQAHGRFRLYRQVASLLLIDVDHFKEINDRYGHQTGDRILGGVADILRATVRSGDLPARYGGDEFAVLLINANRLAGQYAAERIRRMMAAYIQQDGAVKACTLSIGIAEINTDHVRVQDWVSAADAALYQAKAAGRDRIVVG</sequence>
<dbReference type="STRING" id="767434.Fraau_2662"/>
<name>H8KYX5_FRAAD</name>
<evidence type="ECO:0000259" key="5">
    <source>
        <dbReference type="PROSITE" id="PS50887"/>
    </source>
</evidence>
<dbReference type="CDD" id="cd01949">
    <property type="entry name" value="GGDEF"/>
    <property type="match status" value="1"/>
</dbReference>
<gene>
    <name evidence="6" type="ordered locus">Fraau_2662</name>
</gene>
<evidence type="ECO:0000256" key="1">
    <source>
        <dbReference type="ARBA" id="ARBA00001946"/>
    </source>
</evidence>
<dbReference type="GO" id="GO:0005886">
    <property type="term" value="C:plasma membrane"/>
    <property type="evidence" value="ECO:0007669"/>
    <property type="project" value="TreeGrafter"/>
</dbReference>
<dbReference type="SMART" id="SM00267">
    <property type="entry name" value="GGDEF"/>
    <property type="match status" value="1"/>
</dbReference>
<dbReference type="EMBL" id="CP003350">
    <property type="protein sequence ID" value="AFC87005.1"/>
    <property type="molecule type" value="Genomic_DNA"/>
</dbReference>